<dbReference type="PANTHER" id="PTHR36448:SF2">
    <property type="entry name" value="CUPIN TYPE-1 DOMAIN-CONTAINING PROTEIN"/>
    <property type="match status" value="1"/>
</dbReference>
<dbReference type="CDD" id="cd02219">
    <property type="entry name" value="cupin_YjlB-like"/>
    <property type="match status" value="1"/>
</dbReference>
<dbReference type="PANTHER" id="PTHR36448">
    <property type="entry name" value="BLR7373 PROTEIN"/>
    <property type="match status" value="1"/>
</dbReference>
<dbReference type="InterPro" id="IPR047121">
    <property type="entry name" value="YjiB-like"/>
</dbReference>
<reference evidence="3" key="1">
    <citation type="journal article" date="2021" name="BMC Genomics">
        <title>Chromosome-level genome assembly and manually-curated proteome of model necrotroph Parastagonospora nodorum Sn15 reveals a genome-wide trove of candidate effector homologs, and redundancy of virulence-related functions within an accessory chromosome.</title>
        <authorList>
            <person name="Bertazzoni S."/>
            <person name="Jones D.A.B."/>
            <person name="Phan H.T."/>
            <person name="Tan K.-C."/>
            <person name="Hane J.K."/>
        </authorList>
    </citation>
    <scope>NUCLEOTIDE SEQUENCE [LARGE SCALE GENOMIC DNA]</scope>
    <source>
        <strain evidence="3">SN15 / ATCC MYA-4574 / FGSC 10173)</strain>
    </source>
</reference>
<dbReference type="OrthoDB" id="2446447at2759"/>
<dbReference type="SUPFAM" id="SSF51182">
    <property type="entry name" value="RmlC-like cupins"/>
    <property type="match status" value="1"/>
</dbReference>
<evidence type="ECO:0000313" key="3">
    <source>
        <dbReference type="Proteomes" id="UP000663193"/>
    </source>
</evidence>
<dbReference type="InterPro" id="IPR014710">
    <property type="entry name" value="RmlC-like_jellyroll"/>
</dbReference>
<evidence type="ECO:0000313" key="2">
    <source>
        <dbReference type="EMBL" id="QRD02499.1"/>
    </source>
</evidence>
<protein>
    <recommendedName>
        <fullName evidence="1">Cupin type-1 domain-containing protein</fullName>
    </recommendedName>
</protein>
<accession>A0A7U2FE03</accession>
<feature type="domain" description="Cupin type-1" evidence="1">
    <location>
        <begin position="59"/>
        <end position="115"/>
    </location>
</feature>
<keyword evidence="3" id="KW-1185">Reference proteome</keyword>
<gene>
    <name evidence="2" type="ORF">JI435_054400</name>
</gene>
<proteinExistence type="predicted"/>
<dbReference type="Gene3D" id="2.60.120.10">
    <property type="entry name" value="Jelly Rolls"/>
    <property type="match status" value="1"/>
</dbReference>
<dbReference type="EMBL" id="CP069035">
    <property type="protein sequence ID" value="QRD02499.1"/>
    <property type="molecule type" value="Genomic_DNA"/>
</dbReference>
<dbReference type="AlphaFoldDB" id="A0A7U2FE03"/>
<evidence type="ECO:0000259" key="1">
    <source>
        <dbReference type="Pfam" id="PF00190"/>
    </source>
</evidence>
<sequence>MTITDPEQYPLPPTNNVPNNPLPALVYRNVLPTPYTSESAKQLCESHGWEKRGEWGTITNAHFHPNTHECYAIIQGSSRLVLGRPRPIDGVEGKGGVEFDVSTGDVVVVPAGVSHRSLTSEGGYRYIGVYPETAPKWRNLYCRGEEEIENLKKEIRAVGVPEQDPVYGVDGPLVRIWREAERRESENEISPVVPHAFSVTHRSRL</sequence>
<name>A0A7U2FE03_PHANO</name>
<organism evidence="2 3">
    <name type="scientific">Phaeosphaeria nodorum (strain SN15 / ATCC MYA-4574 / FGSC 10173)</name>
    <name type="common">Glume blotch fungus</name>
    <name type="synonym">Parastagonospora nodorum</name>
    <dbReference type="NCBI Taxonomy" id="321614"/>
    <lineage>
        <taxon>Eukaryota</taxon>
        <taxon>Fungi</taxon>
        <taxon>Dikarya</taxon>
        <taxon>Ascomycota</taxon>
        <taxon>Pezizomycotina</taxon>
        <taxon>Dothideomycetes</taxon>
        <taxon>Pleosporomycetidae</taxon>
        <taxon>Pleosporales</taxon>
        <taxon>Pleosporineae</taxon>
        <taxon>Phaeosphaeriaceae</taxon>
        <taxon>Parastagonospora</taxon>
    </lineage>
</organism>
<dbReference type="InterPro" id="IPR006045">
    <property type="entry name" value="Cupin_1"/>
</dbReference>
<dbReference type="Pfam" id="PF00190">
    <property type="entry name" value="Cupin_1"/>
    <property type="match status" value="1"/>
</dbReference>
<dbReference type="VEuPathDB" id="FungiDB:JI435_054400"/>
<dbReference type="Proteomes" id="UP000663193">
    <property type="component" value="Chromosome 13"/>
</dbReference>
<dbReference type="InterPro" id="IPR011051">
    <property type="entry name" value="RmlC_Cupin_sf"/>
</dbReference>